<dbReference type="KEGG" id="erx:ATZ35_11410"/>
<dbReference type="EMBL" id="CP013655">
    <property type="protein sequence ID" value="ALS37735.1"/>
    <property type="molecule type" value="Genomic_DNA"/>
</dbReference>
<proteinExistence type="predicted"/>
<keyword evidence="2" id="KW-1185">Reference proteome</keyword>
<evidence type="ECO:0000313" key="2">
    <source>
        <dbReference type="Proteomes" id="UP000067523"/>
    </source>
</evidence>
<name>A0A0U2XA50_9ENTE</name>
<accession>A0A0U2XA50</accession>
<dbReference type="AlphaFoldDB" id="A0A0U2XA50"/>
<reference evidence="2" key="1">
    <citation type="submission" date="2015-12" db="EMBL/GenBank/DDBJ databases">
        <authorList>
            <person name="Lauer A."/>
            <person name="Humrighouse B."/>
            <person name="Loparev V."/>
            <person name="Shewmaker P.L."/>
            <person name="Whitney A.M."/>
            <person name="McLaughlin R.W."/>
        </authorList>
    </citation>
    <scope>NUCLEOTIDE SEQUENCE [LARGE SCALE GENOMIC DNA]</scope>
    <source>
        <strain evidence="2">LMG 26678</strain>
    </source>
</reference>
<sequence>MYTCIVCGYKDLEMESYGKEYPSCEICSCCGFQFGIDDDKGISHDLWRETWIKKDCSFWYTPDRPIAWDVEKQLKSIGIMYKKKDANKNICPVCKYDGLDEPAYNSLGYGSYDICQGCGFQFGLDDYPDKNKGIQKWRENWIRGGSSWYSTSSIKPNWNPTEQLIHLSKIKK</sequence>
<protein>
    <submittedName>
        <fullName evidence="1">Uncharacterized protein</fullName>
    </submittedName>
</protein>
<dbReference type="STRING" id="118060.ATZ35_11410"/>
<gene>
    <name evidence="1" type="ORF">ATZ35_11410</name>
</gene>
<dbReference type="Proteomes" id="UP000067523">
    <property type="component" value="Chromosome"/>
</dbReference>
<organism evidence="1 2">
    <name type="scientific">Enterococcus rotai</name>
    <dbReference type="NCBI Taxonomy" id="118060"/>
    <lineage>
        <taxon>Bacteria</taxon>
        <taxon>Bacillati</taxon>
        <taxon>Bacillota</taxon>
        <taxon>Bacilli</taxon>
        <taxon>Lactobacillales</taxon>
        <taxon>Enterococcaceae</taxon>
        <taxon>Enterococcus</taxon>
    </lineage>
</organism>
<evidence type="ECO:0000313" key="1">
    <source>
        <dbReference type="EMBL" id="ALS37735.1"/>
    </source>
</evidence>